<name>A0A2X4WAM5_LEDLE</name>
<protein>
    <submittedName>
        <fullName evidence="1">Uncharacterized protein</fullName>
    </submittedName>
</protein>
<organism evidence="1 2">
    <name type="scientific">Lederbergia lenta</name>
    <name type="common">Bacillus lentus</name>
    <dbReference type="NCBI Taxonomy" id="1467"/>
    <lineage>
        <taxon>Bacteria</taxon>
        <taxon>Bacillati</taxon>
        <taxon>Bacillota</taxon>
        <taxon>Bacilli</taxon>
        <taxon>Bacillales</taxon>
        <taxon>Bacillaceae</taxon>
        <taxon>Lederbergia</taxon>
    </lineage>
</organism>
<dbReference type="KEGG" id="blen:NCTC4824_02437"/>
<keyword evidence="2" id="KW-1185">Reference proteome</keyword>
<dbReference type="Proteomes" id="UP000249134">
    <property type="component" value="Chromosome 1"/>
</dbReference>
<proteinExistence type="predicted"/>
<dbReference type="EMBL" id="LS483476">
    <property type="protein sequence ID" value="SQI59769.1"/>
    <property type="molecule type" value="Genomic_DNA"/>
</dbReference>
<gene>
    <name evidence="1" type="ORF">NCTC4824_02437</name>
</gene>
<evidence type="ECO:0000313" key="1">
    <source>
        <dbReference type="EMBL" id="SQI59769.1"/>
    </source>
</evidence>
<accession>A0A2X4WAM5</accession>
<sequence>MGLDQLMMKINRNRIINTETNGKINHFISRREVSFYEIGKHINVRVDVLFDYILLMVLFIQEGVTDNSFFQIAP</sequence>
<reference evidence="1 2" key="1">
    <citation type="submission" date="2018-06" db="EMBL/GenBank/DDBJ databases">
        <authorList>
            <consortium name="Pathogen Informatics"/>
            <person name="Doyle S."/>
        </authorList>
    </citation>
    <scope>NUCLEOTIDE SEQUENCE [LARGE SCALE GENOMIC DNA]</scope>
    <source>
        <strain evidence="1 2">NCTC4824</strain>
    </source>
</reference>
<dbReference type="AlphaFoldDB" id="A0A2X4WAM5"/>
<evidence type="ECO:0000313" key="2">
    <source>
        <dbReference type="Proteomes" id="UP000249134"/>
    </source>
</evidence>